<dbReference type="Proteomes" id="UP001201163">
    <property type="component" value="Unassembled WGS sequence"/>
</dbReference>
<evidence type="ECO:0000256" key="7">
    <source>
        <dbReference type="ARBA" id="ARBA00023128"/>
    </source>
</evidence>
<keyword evidence="4 9" id="KW-0812">Transmembrane</keyword>
<comment type="subcellular location">
    <subcellularLocation>
        <location evidence="1">Mitochondrion membrane</location>
        <topology evidence="1">Multi-pass membrane protein</topology>
    </subcellularLocation>
</comment>
<keyword evidence="7" id="KW-0496">Mitochondrion</keyword>
<dbReference type="AlphaFoldDB" id="A0AAD4LF88"/>
<dbReference type="GO" id="GO:0022857">
    <property type="term" value="F:transmembrane transporter activity"/>
    <property type="evidence" value="ECO:0007669"/>
    <property type="project" value="TreeGrafter"/>
</dbReference>
<evidence type="ECO:0000313" key="13">
    <source>
        <dbReference type="Proteomes" id="UP001201163"/>
    </source>
</evidence>
<evidence type="ECO:0000256" key="4">
    <source>
        <dbReference type="ARBA" id="ARBA00022692"/>
    </source>
</evidence>
<gene>
    <name evidence="12" type="ORF">EDB92DRAFT_1947411</name>
</gene>
<feature type="repeat" description="Solcar" evidence="9">
    <location>
        <begin position="115"/>
        <end position="207"/>
    </location>
</feature>
<comment type="similarity">
    <text evidence="2 10">Belongs to the mitochondrial carrier (TC 2.A.29) family.</text>
</comment>
<dbReference type="GO" id="GO:0031966">
    <property type="term" value="C:mitochondrial membrane"/>
    <property type="evidence" value="ECO:0007669"/>
    <property type="project" value="UniProtKB-SubCell"/>
</dbReference>
<feature type="repeat" description="Solcar" evidence="9">
    <location>
        <begin position="235"/>
        <end position="328"/>
    </location>
</feature>
<dbReference type="InterPro" id="IPR050567">
    <property type="entry name" value="Mitochondrial_Carrier"/>
</dbReference>
<name>A0AAD4LF88_9AGAM</name>
<reference evidence="12" key="1">
    <citation type="submission" date="2022-01" db="EMBL/GenBank/DDBJ databases">
        <title>Comparative genomics reveals a dynamic genome evolution in the ectomycorrhizal milk-cap (Lactarius) mushrooms.</title>
        <authorList>
            <consortium name="DOE Joint Genome Institute"/>
            <person name="Lebreton A."/>
            <person name="Tang N."/>
            <person name="Kuo A."/>
            <person name="LaButti K."/>
            <person name="Drula E."/>
            <person name="Barry K."/>
            <person name="Clum A."/>
            <person name="Lipzen A."/>
            <person name="Mousain D."/>
            <person name="Ng V."/>
            <person name="Wang R."/>
            <person name="Wang X."/>
            <person name="Dai Y."/>
            <person name="Henrissat B."/>
            <person name="Grigoriev I.V."/>
            <person name="Guerin-Laguette A."/>
            <person name="Yu F."/>
            <person name="Martin F.M."/>
        </authorList>
    </citation>
    <scope>NUCLEOTIDE SEQUENCE</scope>
    <source>
        <strain evidence="12">QP</strain>
    </source>
</reference>
<dbReference type="EMBL" id="JAKELL010000037">
    <property type="protein sequence ID" value="KAH8989458.1"/>
    <property type="molecule type" value="Genomic_DNA"/>
</dbReference>
<keyword evidence="13" id="KW-1185">Reference proteome</keyword>
<dbReference type="PRINTS" id="PR00926">
    <property type="entry name" value="MITOCARRIER"/>
</dbReference>
<evidence type="ECO:0000256" key="9">
    <source>
        <dbReference type="PROSITE-ProRule" id="PRU00282"/>
    </source>
</evidence>
<proteinExistence type="inferred from homology"/>
<keyword evidence="5" id="KW-0677">Repeat</keyword>
<evidence type="ECO:0000256" key="10">
    <source>
        <dbReference type="RuleBase" id="RU000488"/>
    </source>
</evidence>
<evidence type="ECO:0000256" key="3">
    <source>
        <dbReference type="ARBA" id="ARBA00022448"/>
    </source>
</evidence>
<keyword evidence="6 11" id="KW-1133">Transmembrane helix</keyword>
<dbReference type="PANTHER" id="PTHR45624:SF10">
    <property type="entry name" value="SLC (SOLUTE CARRIER) HOMOLOG"/>
    <property type="match status" value="1"/>
</dbReference>
<dbReference type="PROSITE" id="PS50920">
    <property type="entry name" value="SOLCAR"/>
    <property type="match status" value="3"/>
</dbReference>
<organism evidence="12 13">
    <name type="scientific">Lactarius akahatsu</name>
    <dbReference type="NCBI Taxonomy" id="416441"/>
    <lineage>
        <taxon>Eukaryota</taxon>
        <taxon>Fungi</taxon>
        <taxon>Dikarya</taxon>
        <taxon>Basidiomycota</taxon>
        <taxon>Agaricomycotina</taxon>
        <taxon>Agaricomycetes</taxon>
        <taxon>Russulales</taxon>
        <taxon>Russulaceae</taxon>
        <taxon>Lactarius</taxon>
    </lineage>
</organism>
<evidence type="ECO:0000256" key="8">
    <source>
        <dbReference type="ARBA" id="ARBA00023136"/>
    </source>
</evidence>
<accession>A0AAD4LF88</accession>
<comment type="caution">
    <text evidence="12">The sequence shown here is derived from an EMBL/GenBank/DDBJ whole genome shotgun (WGS) entry which is preliminary data.</text>
</comment>
<sequence>MSDTQDNENVELDPTLDFLAGTVAGVSGLVVGFPFDTVKYRFQNPAPNVQYRSTLHALTTITREERLRGLFKGISSPLASAPVLNGLLFATYRFLLKVQVRPDAAADQRQVQREPTLGQIFLAGAGCGLASTLLTTPIELIKTQQQKQQQRLSADGLARVASARTVAAHIFRAGGVRALYRGLSATILRDVGGFGMYFYGYEATLRLFAPLPRAPHAHAHDDPLLAEVEETLAHRSWAGLLLAGGAAGVIGWVATFPFDVLKTRMQAHLPDATTATSAQADSSTWGTARAMYAESGSRVFWRGLAPTLVRAVPVNMAVFGTFEGIVWAFS</sequence>
<evidence type="ECO:0000313" key="12">
    <source>
        <dbReference type="EMBL" id="KAH8989458.1"/>
    </source>
</evidence>
<feature type="repeat" description="Solcar" evidence="9">
    <location>
        <begin position="12"/>
        <end position="98"/>
    </location>
</feature>
<dbReference type="InterPro" id="IPR002067">
    <property type="entry name" value="MCP"/>
</dbReference>
<evidence type="ECO:0000256" key="5">
    <source>
        <dbReference type="ARBA" id="ARBA00022737"/>
    </source>
</evidence>
<feature type="transmembrane region" description="Helical" evidence="11">
    <location>
        <begin position="237"/>
        <end position="258"/>
    </location>
</feature>
<keyword evidence="8 9" id="KW-0472">Membrane</keyword>
<dbReference type="Gene3D" id="1.50.40.10">
    <property type="entry name" value="Mitochondrial carrier domain"/>
    <property type="match status" value="2"/>
</dbReference>
<keyword evidence="3 10" id="KW-0813">Transport</keyword>
<evidence type="ECO:0000256" key="6">
    <source>
        <dbReference type="ARBA" id="ARBA00022989"/>
    </source>
</evidence>
<evidence type="ECO:0000256" key="2">
    <source>
        <dbReference type="ARBA" id="ARBA00006375"/>
    </source>
</evidence>
<protein>
    <submittedName>
        <fullName evidence="12">Carnitine/acyl carnitine carrier</fullName>
    </submittedName>
</protein>
<evidence type="ECO:0000256" key="11">
    <source>
        <dbReference type="SAM" id="Phobius"/>
    </source>
</evidence>
<evidence type="ECO:0000256" key="1">
    <source>
        <dbReference type="ARBA" id="ARBA00004225"/>
    </source>
</evidence>
<dbReference type="SUPFAM" id="SSF103506">
    <property type="entry name" value="Mitochondrial carrier"/>
    <property type="match status" value="1"/>
</dbReference>
<dbReference type="InterPro" id="IPR023395">
    <property type="entry name" value="MCP_dom_sf"/>
</dbReference>
<dbReference type="PANTHER" id="PTHR45624">
    <property type="entry name" value="MITOCHONDRIAL BASIC AMINO ACIDS TRANSPORTER-RELATED"/>
    <property type="match status" value="1"/>
</dbReference>
<dbReference type="Pfam" id="PF00153">
    <property type="entry name" value="Mito_carr"/>
    <property type="match status" value="3"/>
</dbReference>
<dbReference type="InterPro" id="IPR018108">
    <property type="entry name" value="MCP_transmembrane"/>
</dbReference>